<gene>
    <name evidence="6" type="ORF">HMPREF0063_12046</name>
</gene>
<dbReference type="InterPro" id="IPR011009">
    <property type="entry name" value="Kinase-like_dom_sf"/>
</dbReference>
<keyword evidence="4" id="KW-0067">ATP-binding</keyword>
<keyword evidence="7" id="KW-1185">Reference proteome</keyword>
<evidence type="ECO:0000259" key="5">
    <source>
        <dbReference type="PROSITE" id="PS50011"/>
    </source>
</evidence>
<dbReference type="InterPro" id="IPR051409">
    <property type="entry name" value="Atypical_kinase_ADCK"/>
</dbReference>
<dbReference type="InterPro" id="IPR034646">
    <property type="entry name" value="ADCK3_dom"/>
</dbReference>
<dbReference type="PROSITE" id="PS50011">
    <property type="entry name" value="PROTEIN_KINASE_DOM"/>
    <property type="match status" value="1"/>
</dbReference>
<dbReference type="SUPFAM" id="SSF56112">
    <property type="entry name" value="Protein kinase-like (PK-like)"/>
    <property type="match status" value="1"/>
</dbReference>
<dbReference type="PANTHER" id="PTHR43851:SF3">
    <property type="entry name" value="COENZYME Q8"/>
    <property type="match status" value="1"/>
</dbReference>
<evidence type="ECO:0000256" key="4">
    <source>
        <dbReference type="ARBA" id="ARBA00022840"/>
    </source>
</evidence>
<keyword evidence="2" id="KW-0808">Transferase</keyword>
<dbReference type="RefSeq" id="WP_007077138.1">
    <property type="nucleotide sequence ID" value="NZ_CM001024.1"/>
</dbReference>
<evidence type="ECO:0000313" key="6">
    <source>
        <dbReference type="EMBL" id="EFQ82837.1"/>
    </source>
</evidence>
<name>E2SEB0_9ACTN</name>
<reference evidence="6" key="1">
    <citation type="submission" date="2010-08" db="EMBL/GenBank/DDBJ databases">
        <authorList>
            <person name="Muzny D."/>
            <person name="Qin X."/>
            <person name="Buhay C."/>
            <person name="Dugan-Rocha S."/>
            <person name="Ding Y."/>
            <person name="Chen G."/>
            <person name="Hawes A."/>
            <person name="Holder M."/>
            <person name="Jhangiani S."/>
            <person name="Johnson A."/>
            <person name="Khan Z."/>
            <person name="Li Z."/>
            <person name="Liu W."/>
            <person name="Liu X."/>
            <person name="Perez L."/>
            <person name="Shen H."/>
            <person name="Wang Q."/>
            <person name="Watt J."/>
            <person name="Xi L."/>
            <person name="Xin Y."/>
            <person name="Zhou J."/>
            <person name="Deng J."/>
            <person name="Jiang H."/>
            <person name="Liu Y."/>
            <person name="Qu J."/>
            <person name="Song X.-Z."/>
            <person name="Zhang L."/>
            <person name="Villasana D."/>
            <person name="Johnson A."/>
            <person name="Liu J."/>
            <person name="Liyanage D."/>
            <person name="Lorensuhewa L."/>
            <person name="Robinson T."/>
            <person name="Song A."/>
            <person name="Song B.-B."/>
            <person name="Dinh H."/>
            <person name="Thornton R."/>
            <person name="Coyle M."/>
            <person name="Francisco L."/>
            <person name="Jackson L."/>
            <person name="Javaid M."/>
            <person name="Korchina V."/>
            <person name="Kovar C."/>
            <person name="Mata R."/>
            <person name="Mathew T."/>
            <person name="Ngo R."/>
            <person name="Nguyen L."/>
            <person name="Nguyen N."/>
            <person name="Okwuonu G."/>
            <person name="Ongeri F."/>
            <person name="Pham C."/>
            <person name="Simmons D."/>
            <person name="Wilczek-Boney K."/>
            <person name="Hale W."/>
            <person name="Jakkamsetti A."/>
            <person name="Pham P."/>
            <person name="Ruth R."/>
            <person name="San Lucas F."/>
            <person name="Warren J."/>
            <person name="Zhang J."/>
            <person name="Zhao Z."/>
            <person name="Zhou C."/>
            <person name="Zhu D."/>
            <person name="Lee S."/>
            <person name="Bess C."/>
            <person name="Blankenburg K."/>
            <person name="Forbes L."/>
            <person name="Fu Q."/>
            <person name="Gubbala S."/>
            <person name="Hirani K."/>
            <person name="Jayaseelan J.C."/>
            <person name="Lara F."/>
            <person name="Munidasa M."/>
            <person name="Palculict T."/>
            <person name="Patil S."/>
            <person name="Pu L.-L."/>
            <person name="Saada N."/>
            <person name="Tang L."/>
            <person name="Weissenberger G."/>
            <person name="Zhu Y."/>
            <person name="Hemphill L."/>
            <person name="Shang Y."/>
            <person name="Youmans B."/>
            <person name="Ayvaz T."/>
            <person name="Ross M."/>
            <person name="Santibanez J."/>
            <person name="Aqrawi P."/>
            <person name="Gross S."/>
            <person name="Joshi V."/>
            <person name="Fowler G."/>
            <person name="Nazareth L."/>
            <person name="Reid J."/>
            <person name="Worley K."/>
            <person name="Petrosino J."/>
            <person name="Highlander S."/>
            <person name="Gibbs R."/>
        </authorList>
    </citation>
    <scope>NUCLEOTIDE SEQUENCE [LARGE SCALE GENOMIC DNA]</scope>
    <source>
        <strain evidence="6">DSM 15272</strain>
    </source>
</reference>
<evidence type="ECO:0000256" key="2">
    <source>
        <dbReference type="ARBA" id="ARBA00022679"/>
    </source>
</evidence>
<dbReference type="Proteomes" id="UP000003111">
    <property type="component" value="Unassembled WGS sequence"/>
</dbReference>
<sequence>MPDDERRDPRISGNAFTRTAKLAALPAAFAGRTTLGVGKRMVGRPAEAVLSEVQRRTADQIFSTLGQLKGGAMKFGQAMSVFEAALPEEIIGPYREAFTRLQDAAPPMPPSVVHRMLAAELGEDWRQRFTSFEDTPAASASIGQVHRAVWADGREVAVKIQYPGAAKALQSDLRQIGRLSRMFGVLVPGLDVKPLIKELQDRVAEELDYSLEATSQAAFAEAYAGDPDVAVPPVVTHTERVLVTEWMESVSSLAEIISTGTQAERDHFGEKFARFLISAPQRVGLLHADPHPGNFRILADGRLGVVDYGAVARLPDGFPPAIGHLLSVAVTGDAEAVTEGLREEGFIKPGVQIAPEVLAAYIGPFFEPATVEQFSFSRAWLREQMSRVMSPGTEGFGTAVKVNLPPNYLLIHRVWLGAIGVLSQLEATAPFRAILLESLPGFADQGQH</sequence>
<dbReference type="eggNOG" id="COG0661">
    <property type="taxonomic scope" value="Bacteria"/>
</dbReference>
<dbReference type="GO" id="GO:0004672">
    <property type="term" value="F:protein kinase activity"/>
    <property type="evidence" value="ECO:0007669"/>
    <property type="project" value="InterPro"/>
</dbReference>
<proteinExistence type="inferred from homology"/>
<organism evidence="6 7">
    <name type="scientific">Aeromicrobium marinum DSM 15272</name>
    <dbReference type="NCBI Taxonomy" id="585531"/>
    <lineage>
        <taxon>Bacteria</taxon>
        <taxon>Bacillati</taxon>
        <taxon>Actinomycetota</taxon>
        <taxon>Actinomycetes</taxon>
        <taxon>Propionibacteriales</taxon>
        <taxon>Nocardioidaceae</taxon>
        <taxon>Aeromicrobium</taxon>
    </lineage>
</organism>
<comment type="caution">
    <text evidence="6">The sequence shown here is derived from an EMBL/GenBank/DDBJ whole genome shotgun (WGS) entry which is preliminary data.</text>
</comment>
<feature type="domain" description="Protein kinase" evidence="5">
    <location>
        <begin position="131"/>
        <end position="448"/>
    </location>
</feature>
<keyword evidence="3" id="KW-0547">Nucleotide-binding</keyword>
<protein>
    <submittedName>
        <fullName evidence="6">ABC1 family protein</fullName>
    </submittedName>
</protein>
<comment type="similarity">
    <text evidence="1">Belongs to the protein kinase superfamily. ADCK protein kinase family.</text>
</comment>
<dbReference type="STRING" id="585531.HMPREF0063_12046"/>
<evidence type="ECO:0000256" key="1">
    <source>
        <dbReference type="ARBA" id="ARBA00009670"/>
    </source>
</evidence>
<dbReference type="EMBL" id="ACLF03000006">
    <property type="protein sequence ID" value="EFQ82837.1"/>
    <property type="molecule type" value="Genomic_DNA"/>
</dbReference>
<dbReference type="GO" id="GO:0005524">
    <property type="term" value="F:ATP binding"/>
    <property type="evidence" value="ECO:0007669"/>
    <property type="project" value="UniProtKB-KW"/>
</dbReference>
<dbReference type="AlphaFoldDB" id="E2SEB0"/>
<dbReference type="InterPro" id="IPR004147">
    <property type="entry name" value="ABC1_dom"/>
</dbReference>
<dbReference type="PANTHER" id="PTHR43851">
    <property type="match status" value="1"/>
</dbReference>
<accession>E2SEB0</accession>
<dbReference type="CDD" id="cd13970">
    <property type="entry name" value="ABC1_ADCK3"/>
    <property type="match status" value="1"/>
</dbReference>
<evidence type="ECO:0000256" key="3">
    <source>
        <dbReference type="ARBA" id="ARBA00022741"/>
    </source>
</evidence>
<dbReference type="InterPro" id="IPR000719">
    <property type="entry name" value="Prot_kinase_dom"/>
</dbReference>
<dbReference type="HOGENOM" id="CLU_006533_9_3_11"/>
<dbReference type="Pfam" id="PF03109">
    <property type="entry name" value="ABC1"/>
    <property type="match status" value="1"/>
</dbReference>
<evidence type="ECO:0000313" key="7">
    <source>
        <dbReference type="Proteomes" id="UP000003111"/>
    </source>
</evidence>